<dbReference type="AlphaFoldDB" id="A0A099KNF2"/>
<dbReference type="OrthoDB" id="10007711at2"/>
<protein>
    <recommendedName>
        <fullName evidence="4">Lipoprotein</fullName>
    </recommendedName>
</protein>
<evidence type="ECO:0000256" key="1">
    <source>
        <dbReference type="SAM" id="SignalP"/>
    </source>
</evidence>
<evidence type="ECO:0008006" key="4">
    <source>
        <dbReference type="Google" id="ProtNLM"/>
    </source>
</evidence>
<feature type="chain" id="PRO_5001948892" description="Lipoprotein" evidence="1">
    <location>
        <begin position="22"/>
        <end position="111"/>
    </location>
</feature>
<dbReference type="Proteomes" id="UP000029868">
    <property type="component" value="Unassembled WGS sequence"/>
</dbReference>
<dbReference type="InterPro" id="IPR036052">
    <property type="entry name" value="TrpB-like_PALP_sf"/>
</dbReference>
<reference evidence="2 3" key="1">
    <citation type="submission" date="2014-08" db="EMBL/GenBank/DDBJ databases">
        <title>Genomic and Phenotypic Diversity of Colwellia psychrerythraea strains from Disparate Marine Basins.</title>
        <authorList>
            <person name="Techtmann S.M."/>
            <person name="Stelling S.C."/>
            <person name="Utturkar S.M."/>
            <person name="Alshibli N."/>
            <person name="Harris A."/>
            <person name="Brown S.D."/>
            <person name="Hazen T.C."/>
        </authorList>
    </citation>
    <scope>NUCLEOTIDE SEQUENCE [LARGE SCALE GENOMIC DNA]</scope>
    <source>
        <strain evidence="2 3">GAB14E</strain>
    </source>
</reference>
<dbReference type="RefSeq" id="WP_033082965.1">
    <property type="nucleotide sequence ID" value="NZ_JQEC01000040.1"/>
</dbReference>
<gene>
    <name evidence="2" type="ORF">GAB14E_3242</name>
</gene>
<evidence type="ECO:0000313" key="2">
    <source>
        <dbReference type="EMBL" id="KGJ91760.1"/>
    </source>
</evidence>
<organism evidence="2 3">
    <name type="scientific">Colwellia psychrerythraea</name>
    <name type="common">Vibrio psychroerythus</name>
    <dbReference type="NCBI Taxonomy" id="28229"/>
    <lineage>
        <taxon>Bacteria</taxon>
        <taxon>Pseudomonadati</taxon>
        <taxon>Pseudomonadota</taxon>
        <taxon>Gammaproteobacteria</taxon>
        <taxon>Alteromonadales</taxon>
        <taxon>Colwelliaceae</taxon>
        <taxon>Colwellia</taxon>
    </lineage>
</organism>
<dbReference type="SUPFAM" id="SSF53686">
    <property type="entry name" value="Tryptophan synthase beta subunit-like PLP-dependent enzymes"/>
    <property type="match status" value="1"/>
</dbReference>
<feature type="signal peptide" evidence="1">
    <location>
        <begin position="1"/>
        <end position="21"/>
    </location>
</feature>
<sequence length="111" mass="12324">MKKSIYYSTIFALLISNSVYAEGWCEFDYYTVVTHGTKTNNVHLNGKLKEQSNSTWIMISDGTTGNMNVSLALAAQMAGKKLSIYLDDAAHTCENFPSWAGVGKLRHLKVL</sequence>
<name>A0A099KNF2_COLPS</name>
<evidence type="ECO:0000313" key="3">
    <source>
        <dbReference type="Proteomes" id="UP000029868"/>
    </source>
</evidence>
<dbReference type="PATRIC" id="fig|28229.3.peg.2960"/>
<comment type="caution">
    <text evidence="2">The sequence shown here is derived from an EMBL/GenBank/DDBJ whole genome shotgun (WGS) entry which is preliminary data.</text>
</comment>
<proteinExistence type="predicted"/>
<accession>A0A099KNF2</accession>
<dbReference type="EMBL" id="JQEC01000040">
    <property type="protein sequence ID" value="KGJ91760.1"/>
    <property type="molecule type" value="Genomic_DNA"/>
</dbReference>
<keyword evidence="1" id="KW-0732">Signal</keyword>